<proteinExistence type="inferred from homology"/>
<dbReference type="PANTHER" id="PTHR15111">
    <property type="entry name" value="RNA POLYMERASE II SUBUNIT 5-MEDIATING PROTEIN NNX3"/>
    <property type="match status" value="1"/>
</dbReference>
<protein>
    <recommendedName>
        <fullName evidence="7">Unconventional prefoldin RPB5 interactor</fullName>
    </recommendedName>
</protein>
<feature type="compositionally biased region" description="Acidic residues" evidence="4">
    <location>
        <begin position="228"/>
        <end position="237"/>
    </location>
</feature>
<reference evidence="5 6" key="1">
    <citation type="journal article" date="2023" name="Hortic Res">
        <title>Pangenome of water caltrop reveals structural variations and asymmetric subgenome divergence after allopolyploidization.</title>
        <authorList>
            <person name="Zhang X."/>
            <person name="Chen Y."/>
            <person name="Wang L."/>
            <person name="Yuan Y."/>
            <person name="Fang M."/>
            <person name="Shi L."/>
            <person name="Lu R."/>
            <person name="Comes H.P."/>
            <person name="Ma Y."/>
            <person name="Chen Y."/>
            <person name="Huang G."/>
            <person name="Zhou Y."/>
            <person name="Zheng Z."/>
            <person name="Qiu Y."/>
        </authorList>
    </citation>
    <scope>NUCLEOTIDE SEQUENCE [LARGE SCALE GENOMIC DNA]</scope>
    <source>
        <strain evidence="5">F231</strain>
    </source>
</reference>
<feature type="region of interest" description="Disordered" evidence="4">
    <location>
        <begin position="323"/>
        <end position="387"/>
    </location>
</feature>
<accession>A0AAN7MGF4</accession>
<dbReference type="GO" id="GO:0000122">
    <property type="term" value="P:negative regulation of transcription by RNA polymerase II"/>
    <property type="evidence" value="ECO:0007669"/>
    <property type="project" value="TreeGrafter"/>
</dbReference>
<evidence type="ECO:0000256" key="2">
    <source>
        <dbReference type="ARBA" id="ARBA00023242"/>
    </source>
</evidence>
<dbReference type="CDD" id="cd23159">
    <property type="entry name" value="Prefoldin_URI1"/>
    <property type="match status" value="1"/>
</dbReference>
<gene>
    <name evidence="5" type="ORF">SAY86_028099</name>
</gene>
<dbReference type="GO" id="GO:0019212">
    <property type="term" value="F:phosphatase inhibitor activity"/>
    <property type="evidence" value="ECO:0007669"/>
    <property type="project" value="TreeGrafter"/>
</dbReference>
<dbReference type="Gene3D" id="1.10.287.370">
    <property type="match status" value="1"/>
</dbReference>
<dbReference type="GO" id="GO:0006457">
    <property type="term" value="P:protein folding"/>
    <property type="evidence" value="ECO:0007669"/>
    <property type="project" value="UniProtKB-ARBA"/>
</dbReference>
<evidence type="ECO:0000256" key="4">
    <source>
        <dbReference type="SAM" id="MobiDB-lite"/>
    </source>
</evidence>
<dbReference type="GO" id="GO:0005634">
    <property type="term" value="C:nucleus"/>
    <property type="evidence" value="ECO:0007669"/>
    <property type="project" value="UniProtKB-SubCell"/>
</dbReference>
<dbReference type="Proteomes" id="UP001346149">
    <property type="component" value="Unassembled WGS sequence"/>
</dbReference>
<evidence type="ECO:0000313" key="5">
    <source>
        <dbReference type="EMBL" id="KAK4795773.1"/>
    </source>
</evidence>
<comment type="caution">
    <text evidence="5">The sequence shown here is derived from an EMBL/GenBank/DDBJ whole genome shotgun (WGS) entry which is preliminary data.</text>
</comment>
<dbReference type="AlphaFoldDB" id="A0AAN7MGF4"/>
<keyword evidence="2" id="KW-0539">Nucleus</keyword>
<feature type="region of interest" description="Disordered" evidence="4">
    <location>
        <begin position="173"/>
        <end position="206"/>
    </location>
</feature>
<dbReference type="GO" id="GO:0003682">
    <property type="term" value="F:chromatin binding"/>
    <property type="evidence" value="ECO:0007669"/>
    <property type="project" value="TreeGrafter"/>
</dbReference>
<dbReference type="GO" id="GO:0003714">
    <property type="term" value="F:transcription corepressor activity"/>
    <property type="evidence" value="ECO:0007669"/>
    <property type="project" value="TreeGrafter"/>
</dbReference>
<evidence type="ECO:0008006" key="7">
    <source>
        <dbReference type="Google" id="ProtNLM"/>
    </source>
</evidence>
<feature type="region of interest" description="Disordered" evidence="4">
    <location>
        <begin position="222"/>
        <end position="253"/>
    </location>
</feature>
<dbReference type="PANTHER" id="PTHR15111:SF0">
    <property type="entry name" value="UNCONVENTIONAL PREFOLDIN RPB5 INTERACTOR 1"/>
    <property type="match status" value="1"/>
</dbReference>
<evidence type="ECO:0000256" key="1">
    <source>
        <dbReference type="ARBA" id="ARBA00004123"/>
    </source>
</evidence>
<dbReference type="InterPro" id="IPR009053">
    <property type="entry name" value="Prefoldin"/>
</dbReference>
<feature type="compositionally biased region" description="Polar residues" evidence="4">
    <location>
        <begin position="365"/>
        <end position="377"/>
    </location>
</feature>
<organism evidence="5 6">
    <name type="scientific">Trapa natans</name>
    <name type="common">Water chestnut</name>
    <dbReference type="NCBI Taxonomy" id="22666"/>
    <lineage>
        <taxon>Eukaryota</taxon>
        <taxon>Viridiplantae</taxon>
        <taxon>Streptophyta</taxon>
        <taxon>Embryophyta</taxon>
        <taxon>Tracheophyta</taxon>
        <taxon>Spermatophyta</taxon>
        <taxon>Magnoliopsida</taxon>
        <taxon>eudicotyledons</taxon>
        <taxon>Gunneridae</taxon>
        <taxon>Pentapetalae</taxon>
        <taxon>rosids</taxon>
        <taxon>malvids</taxon>
        <taxon>Myrtales</taxon>
        <taxon>Lythraceae</taxon>
        <taxon>Trapa</taxon>
    </lineage>
</organism>
<comment type="subcellular location">
    <subcellularLocation>
        <location evidence="1">Nucleus</location>
    </subcellularLocation>
</comment>
<feature type="compositionally biased region" description="Basic and acidic residues" evidence="4">
    <location>
        <begin position="173"/>
        <end position="191"/>
    </location>
</feature>
<dbReference type="InterPro" id="IPR052255">
    <property type="entry name" value="RNA_pol_II_subunit5-mediator"/>
</dbReference>
<keyword evidence="6" id="KW-1185">Reference proteome</keyword>
<evidence type="ECO:0000313" key="6">
    <source>
        <dbReference type="Proteomes" id="UP001346149"/>
    </source>
</evidence>
<feature type="compositionally biased region" description="Polar residues" evidence="4">
    <location>
        <begin position="330"/>
        <end position="341"/>
    </location>
</feature>
<dbReference type="SUPFAM" id="SSF46579">
    <property type="entry name" value="Prefoldin"/>
    <property type="match status" value="1"/>
</dbReference>
<comment type="similarity">
    <text evidence="3">Belongs to the RNA polymerase II subunit 5-mediating protein family.</text>
</comment>
<name>A0AAN7MGF4_TRANT</name>
<dbReference type="EMBL" id="JAXQNO010000006">
    <property type="protein sequence ID" value="KAK4795773.1"/>
    <property type="molecule type" value="Genomic_DNA"/>
</dbReference>
<sequence length="387" mass="43214">MEANAKGTVTSLTSMFSVEEVRKATERVEAAIAEKQKEIEHFREFISENSNLISLVKKLPEELNHDIMASPLFAANAYSANHMGKITVPFGKAAFFPGRLIHTNEFMVLLGEGYFVERTSKQTVEILKRRGEYLESKVNSSKAIIEDLKAEASFFGSTASELEEDLVEIREELSDEGSHENIPKSGLHEQDSNPSKGYEEAVSNEEEEYARLMARLDELEKEELSAEGVDESGDEDTVPTNLDMPSGRSSSSHNLILSKDHEQNLLKQSKDDHASTEEVQNIKNNLHVLEQLNDSMVQLDDLKLQSPHKGDNKPSLEVMNSMHDAKTSKVSETVPPNQSSRSSHDSLKAFTGCIIERPVNLPMNPEQQPGTSSQPSKPVSRFKMQRK</sequence>
<dbReference type="Pfam" id="PF02996">
    <property type="entry name" value="Prefoldin"/>
    <property type="match status" value="1"/>
</dbReference>
<evidence type="ECO:0000256" key="3">
    <source>
        <dbReference type="ARBA" id="ARBA00038295"/>
    </source>
</evidence>
<dbReference type="GO" id="GO:0009409">
    <property type="term" value="P:response to cold"/>
    <property type="evidence" value="ECO:0007669"/>
    <property type="project" value="UniProtKB-ARBA"/>
</dbReference>
<dbReference type="InterPro" id="IPR004127">
    <property type="entry name" value="Prefoldin_subunit_alpha"/>
</dbReference>